<gene>
    <name evidence="6" type="ORF">CEUSTIGMA_g11821.t1</name>
</gene>
<feature type="domain" description="PAZ" evidence="4">
    <location>
        <begin position="399"/>
        <end position="517"/>
    </location>
</feature>
<dbReference type="PANTHER" id="PTHR22891">
    <property type="entry name" value="EUKARYOTIC TRANSLATION INITIATION FACTOR 2C"/>
    <property type="match status" value="1"/>
</dbReference>
<reference evidence="6 7" key="1">
    <citation type="submission" date="2017-08" db="EMBL/GenBank/DDBJ databases">
        <title>Acidophilic green algal genome provides insights into adaptation to an acidic environment.</title>
        <authorList>
            <person name="Hirooka S."/>
            <person name="Hirose Y."/>
            <person name="Kanesaki Y."/>
            <person name="Higuchi S."/>
            <person name="Fujiwara T."/>
            <person name="Onuma R."/>
            <person name="Era A."/>
            <person name="Ohbayashi R."/>
            <person name="Uzuka A."/>
            <person name="Nozaki H."/>
            <person name="Yoshikawa H."/>
            <person name="Miyagishima S.Y."/>
        </authorList>
    </citation>
    <scope>NUCLEOTIDE SEQUENCE [LARGE SCALE GENOMIC DNA]</scope>
    <source>
        <strain evidence="6 7">NIES-2499</strain>
    </source>
</reference>
<dbReference type="GO" id="GO:0003723">
    <property type="term" value="F:RNA binding"/>
    <property type="evidence" value="ECO:0007669"/>
    <property type="project" value="InterPro"/>
</dbReference>
<dbReference type="InterPro" id="IPR032474">
    <property type="entry name" value="Argonaute_N"/>
</dbReference>
<dbReference type="OrthoDB" id="10252740at2759"/>
<evidence type="ECO:0000259" key="4">
    <source>
        <dbReference type="PROSITE" id="PS50821"/>
    </source>
</evidence>
<evidence type="ECO:0000256" key="1">
    <source>
        <dbReference type="ARBA" id="ARBA00008201"/>
    </source>
</evidence>
<feature type="compositionally biased region" description="Polar residues" evidence="3">
    <location>
        <begin position="800"/>
        <end position="814"/>
    </location>
</feature>
<dbReference type="PROSITE" id="PS50821">
    <property type="entry name" value="PAZ"/>
    <property type="match status" value="1"/>
</dbReference>
<name>A0A250XN74_9CHLO</name>
<dbReference type="InterPro" id="IPR045246">
    <property type="entry name" value="Piwi_ago-like"/>
</dbReference>
<dbReference type="Gene3D" id="3.40.50.2300">
    <property type="match status" value="1"/>
</dbReference>
<keyword evidence="2" id="KW-0943">RNA-mediated gene silencing</keyword>
<dbReference type="Proteomes" id="UP000232323">
    <property type="component" value="Unassembled WGS sequence"/>
</dbReference>
<dbReference type="Gene3D" id="3.30.420.10">
    <property type="entry name" value="Ribonuclease H-like superfamily/Ribonuclease H"/>
    <property type="match status" value="1"/>
</dbReference>
<evidence type="ECO:0000256" key="3">
    <source>
        <dbReference type="SAM" id="MobiDB-lite"/>
    </source>
</evidence>
<comment type="similarity">
    <text evidence="1">Belongs to the argonaute family. Ago subfamily.</text>
</comment>
<keyword evidence="7" id="KW-1185">Reference proteome</keyword>
<feature type="domain" description="Piwi" evidence="5">
    <location>
        <begin position="695"/>
        <end position="1044"/>
    </location>
</feature>
<dbReference type="SUPFAM" id="SSF101690">
    <property type="entry name" value="PAZ domain"/>
    <property type="match status" value="1"/>
</dbReference>
<dbReference type="SMART" id="SM00950">
    <property type="entry name" value="Piwi"/>
    <property type="match status" value="1"/>
</dbReference>
<dbReference type="InterPro" id="IPR036085">
    <property type="entry name" value="PAZ_dom_sf"/>
</dbReference>
<dbReference type="InterPro" id="IPR003165">
    <property type="entry name" value="Piwi"/>
</dbReference>
<dbReference type="InterPro" id="IPR032472">
    <property type="entry name" value="ArgoL2"/>
</dbReference>
<dbReference type="Pfam" id="PF16488">
    <property type="entry name" value="ArgoL2"/>
    <property type="match status" value="1"/>
</dbReference>
<dbReference type="InterPro" id="IPR012337">
    <property type="entry name" value="RNaseH-like_sf"/>
</dbReference>
<feature type="compositionally biased region" description="Gly residues" evidence="3">
    <location>
        <begin position="41"/>
        <end position="86"/>
    </location>
</feature>
<dbReference type="STRING" id="1157962.A0A250XN74"/>
<feature type="compositionally biased region" description="Basic and acidic residues" evidence="3">
    <location>
        <begin position="19"/>
        <end position="31"/>
    </location>
</feature>
<dbReference type="InterPro" id="IPR003100">
    <property type="entry name" value="PAZ_dom"/>
</dbReference>
<evidence type="ECO:0000313" key="6">
    <source>
        <dbReference type="EMBL" id="GAX84399.1"/>
    </source>
</evidence>
<dbReference type="GO" id="GO:0031047">
    <property type="term" value="P:regulatory ncRNA-mediated gene silencing"/>
    <property type="evidence" value="ECO:0007669"/>
    <property type="project" value="UniProtKB-KW"/>
</dbReference>
<evidence type="ECO:0000256" key="2">
    <source>
        <dbReference type="ARBA" id="ARBA00023158"/>
    </source>
</evidence>
<dbReference type="EMBL" id="BEGY01000124">
    <property type="protein sequence ID" value="GAX84399.1"/>
    <property type="molecule type" value="Genomic_DNA"/>
</dbReference>
<dbReference type="CDD" id="cd02846">
    <property type="entry name" value="PAZ_argonaute_like"/>
    <property type="match status" value="1"/>
</dbReference>
<protein>
    <recommendedName>
        <fullName evidence="8">Piwi domain-containing protein</fullName>
    </recommendedName>
</protein>
<accession>A0A250XN74</accession>
<dbReference type="Pfam" id="PF02171">
    <property type="entry name" value="Piwi"/>
    <property type="match status" value="1"/>
</dbReference>
<evidence type="ECO:0000259" key="5">
    <source>
        <dbReference type="PROSITE" id="PS50822"/>
    </source>
</evidence>
<dbReference type="CDD" id="cd04657">
    <property type="entry name" value="Piwi_ago-like"/>
    <property type="match status" value="1"/>
</dbReference>
<evidence type="ECO:0000313" key="7">
    <source>
        <dbReference type="Proteomes" id="UP000232323"/>
    </source>
</evidence>
<dbReference type="Pfam" id="PF02170">
    <property type="entry name" value="PAZ"/>
    <property type="match status" value="1"/>
</dbReference>
<comment type="caution">
    <text evidence="6">The sequence shown here is derived from an EMBL/GenBank/DDBJ whole genome shotgun (WGS) entry which is preliminary data.</text>
</comment>
<organism evidence="6 7">
    <name type="scientific">Chlamydomonas eustigma</name>
    <dbReference type="NCBI Taxonomy" id="1157962"/>
    <lineage>
        <taxon>Eukaryota</taxon>
        <taxon>Viridiplantae</taxon>
        <taxon>Chlorophyta</taxon>
        <taxon>core chlorophytes</taxon>
        <taxon>Chlorophyceae</taxon>
        <taxon>CS clade</taxon>
        <taxon>Chlamydomonadales</taxon>
        <taxon>Chlamydomonadaceae</taxon>
        <taxon>Chlamydomonas</taxon>
    </lineage>
</organism>
<dbReference type="PROSITE" id="PS50822">
    <property type="entry name" value="PIWI"/>
    <property type="match status" value="1"/>
</dbReference>
<feature type="compositionally biased region" description="Low complexity" evidence="3">
    <location>
        <begin position="87"/>
        <end position="96"/>
    </location>
</feature>
<evidence type="ECO:0008006" key="8">
    <source>
        <dbReference type="Google" id="ProtNLM"/>
    </source>
</evidence>
<feature type="region of interest" description="Disordered" evidence="3">
    <location>
        <begin position="800"/>
        <end position="821"/>
    </location>
</feature>
<dbReference type="Gene3D" id="2.170.260.10">
    <property type="entry name" value="paz domain"/>
    <property type="match status" value="1"/>
</dbReference>
<dbReference type="SUPFAM" id="SSF53098">
    <property type="entry name" value="Ribonuclease H-like"/>
    <property type="match status" value="1"/>
</dbReference>
<dbReference type="Pfam" id="PF16486">
    <property type="entry name" value="ArgoN"/>
    <property type="match status" value="1"/>
</dbReference>
<proteinExistence type="inferred from homology"/>
<feature type="region of interest" description="Disordered" evidence="3">
    <location>
        <begin position="16"/>
        <end position="105"/>
    </location>
</feature>
<dbReference type="InterPro" id="IPR036397">
    <property type="entry name" value="RNaseH_sf"/>
</dbReference>
<dbReference type="AlphaFoldDB" id="A0A250XN74"/>
<sequence>MRLKCLLFVAGRGWTEGRSQSEGRGEGRGRGGEQIFYQQSGGRGGGRGPGGKGQEAEPGRGGGSGRGGSSSGSGGGSGSYGSGGGARSQSAGASSYRGGGGGGGGGLNEAKAVEGIKACFAKNVSLFMDPQILGNGHAKRPNLGVAGKPTKVLANHFKVEDIPAAKIVYQYDVAIEKVLQPRSEVGSGISSGSFKGKGDAVSKTASSLARLQVQDQPLQEGPPPMPDRNRCHDLMNRLGQQKSWPAHKWAYDGQKILFTAEEFLPQGTVMYSIEATETKLGGATPTPSRGAGPLTTYKIKIQPTAALDISSDLQLFRSGQQADYKRESMQALDVAMRQTASTLPSNRMMGRGVYTQDGKVKIGFGTEAWHGYVQSLNVVQSGLTVTMDKAVMAMPLLEDMVQYVMDITNVKLNMLGMRVLTPQQIKSLNEAVKKKTVTVQVKHRSTGKVRFKVRGFTEQSARDCEFELRDGQEKTTVEKYFKLHHNVTLKYPNLPCAISGSKKRPDWIPIECCCVVPDVGRRALGPDETREILRLAAVDPEQRQRTVLDILVKKAKLHEDPVARAFGIKLEAQPKMMEVPARILPSPHLEYGGVHINPGNKGDWNIMNTRLYRPVTVTSFAVVSYMPERMLFGRDGHDIMAEFLQTLRQALEEKGITWALQGQPPVLFKQLRQDHGDLLSDAMQQAKQALGKPAQIIFIIEEYENQVYNDVKRVCDSELGVQSQVLVAPNMGMTANSKPGAMGRKLAGVALKVNTKLGGDNVKISGHPGIWCPVLGRKPSPGSTVAGIPKVMMLGADVTHPTNLPEQTSNSSEVNPDKPRPDMNSIAAVVGSIDMHCMRYAARVMPQEPLQEYVEGMQGAVLDLLKLWYNLNNKQLPDTIIMFRDGVSDGQYNAVMARELGAIQAACREVPGGTYKPRITFVCVQKRHQTRLYPSTDMASSDRSLARDPSRASGNVVPGLVVDREICHPKEFDFYLNSHAGIQGTNKPAKYSVLYDECGFTADSMQLLAYWLCYTFCRCTRSVSYLPPAYYAHHAAFRGRCLLRREDFDGSSVASGTGTSGTASGYKWTFYPVHRNLLNTMYYI</sequence>